<gene>
    <name evidence="1" type="ORF">NMOB1V02_LOCUS13020</name>
</gene>
<evidence type="ECO:0000313" key="2">
    <source>
        <dbReference type="Proteomes" id="UP000678499"/>
    </source>
</evidence>
<dbReference type="EMBL" id="OA896548">
    <property type="protein sequence ID" value="CAD7285418.1"/>
    <property type="molecule type" value="Genomic_DNA"/>
</dbReference>
<organism evidence="1">
    <name type="scientific">Notodromas monacha</name>
    <dbReference type="NCBI Taxonomy" id="399045"/>
    <lineage>
        <taxon>Eukaryota</taxon>
        <taxon>Metazoa</taxon>
        <taxon>Ecdysozoa</taxon>
        <taxon>Arthropoda</taxon>
        <taxon>Crustacea</taxon>
        <taxon>Oligostraca</taxon>
        <taxon>Ostracoda</taxon>
        <taxon>Podocopa</taxon>
        <taxon>Podocopida</taxon>
        <taxon>Cypridocopina</taxon>
        <taxon>Cypridoidea</taxon>
        <taxon>Cyprididae</taxon>
        <taxon>Notodromas</taxon>
    </lineage>
</organism>
<keyword evidence="2" id="KW-1185">Reference proteome</keyword>
<dbReference type="EMBL" id="CAJPEX010014511">
    <property type="protein sequence ID" value="CAG0925570.1"/>
    <property type="molecule type" value="Genomic_DNA"/>
</dbReference>
<dbReference type="AlphaFoldDB" id="A0A7R9C3P8"/>
<proteinExistence type="predicted"/>
<sequence>MVGLFKTPEEGAQTQIHLAVSEEVEGVTGKYFSDC</sequence>
<reference evidence="1" key="1">
    <citation type="submission" date="2020-11" db="EMBL/GenBank/DDBJ databases">
        <authorList>
            <person name="Tran Van P."/>
        </authorList>
    </citation>
    <scope>NUCLEOTIDE SEQUENCE</scope>
</reference>
<protein>
    <submittedName>
        <fullName evidence="1">Uncharacterized protein</fullName>
    </submittedName>
</protein>
<accession>A0A7R9C3P8</accession>
<evidence type="ECO:0000313" key="1">
    <source>
        <dbReference type="EMBL" id="CAD7285418.1"/>
    </source>
</evidence>
<dbReference type="Proteomes" id="UP000678499">
    <property type="component" value="Unassembled WGS sequence"/>
</dbReference>
<feature type="non-terminal residue" evidence="1">
    <location>
        <position position="35"/>
    </location>
</feature>
<name>A0A7R9C3P8_9CRUS</name>
<dbReference type="OrthoDB" id="191139at2759"/>